<dbReference type="Pfam" id="PF12955">
    <property type="entry name" value="Vps3844_C"/>
    <property type="match status" value="1"/>
</dbReference>
<sequence>MKGLLIPLLLTGLSQAVRVYLHPGPHVPPRLHAGTAGATLARHLDLERFEDAAPNFREQELFFGHGSGTGLLLTISEEDARAVIPHSLKKSTFSISPAPTADSLSLLIPTYIDRAHHVYSHVYEPTISITPHESATASLQAFADLKDFLEGDYPVDRFAAFDFTALTASLKDALGADHEQVHVAHKALREILKDLAERDDVKVAVVSIPSSSFHSRHHDRTHGHSKRQPQQSPLPLPRPGEPIAAISTCHASAETCGNATDACSGHGACVAATKAGKTCFVCACSATTDPKGRKEHWAGSACERQDVSGPFVLLTGTTITLLLLIGGSVALLTGVGDQQLPSTLTGGVAQHSR</sequence>
<dbReference type="GO" id="GO:0005783">
    <property type="term" value="C:endoplasmic reticulum"/>
    <property type="evidence" value="ECO:0007669"/>
    <property type="project" value="TreeGrafter"/>
</dbReference>
<evidence type="ECO:0000313" key="4">
    <source>
        <dbReference type="EMBL" id="TBU31639.1"/>
    </source>
</evidence>
<dbReference type="PANTHER" id="PTHR36853">
    <property type="entry name" value="EXPRESSED PROTEIN"/>
    <property type="match status" value="1"/>
</dbReference>
<organism evidence="4">
    <name type="scientific">Dichomitus squalens</name>
    <dbReference type="NCBI Taxonomy" id="114155"/>
    <lineage>
        <taxon>Eukaryota</taxon>
        <taxon>Fungi</taxon>
        <taxon>Dikarya</taxon>
        <taxon>Basidiomycota</taxon>
        <taxon>Agaricomycotina</taxon>
        <taxon>Agaricomycetes</taxon>
        <taxon>Polyporales</taxon>
        <taxon>Polyporaceae</taxon>
        <taxon>Dichomitus</taxon>
    </lineage>
</organism>
<feature type="compositionally biased region" description="Basic residues" evidence="1">
    <location>
        <begin position="214"/>
        <end position="227"/>
    </location>
</feature>
<evidence type="ECO:0000256" key="1">
    <source>
        <dbReference type="SAM" id="MobiDB-lite"/>
    </source>
</evidence>
<dbReference type="AlphaFoldDB" id="A0A4Q9MUS3"/>
<dbReference type="Proteomes" id="UP000292957">
    <property type="component" value="Unassembled WGS sequence"/>
</dbReference>
<feature type="region of interest" description="Disordered" evidence="1">
    <location>
        <begin position="211"/>
        <end position="240"/>
    </location>
</feature>
<feature type="chain" id="PRO_5020725800" description="Vacuolar sorting protein Vps3844 C-terminal domain-containing protein" evidence="2">
    <location>
        <begin position="17"/>
        <end position="353"/>
    </location>
</feature>
<name>A0A4Q9MUS3_9APHY</name>
<proteinExistence type="predicted"/>
<gene>
    <name evidence="4" type="ORF">BD311DRAFT_752166</name>
</gene>
<keyword evidence="2" id="KW-0732">Signal</keyword>
<evidence type="ECO:0000256" key="2">
    <source>
        <dbReference type="SAM" id="SignalP"/>
    </source>
</evidence>
<evidence type="ECO:0000259" key="3">
    <source>
        <dbReference type="Pfam" id="PF12955"/>
    </source>
</evidence>
<dbReference type="InterPro" id="IPR053065">
    <property type="entry name" value="Archenteron_Induction-Rel"/>
</dbReference>
<dbReference type="PANTHER" id="PTHR36853:SF1">
    <property type="entry name" value="DUF3844 DOMAIN-CONTAINING PROTEIN"/>
    <property type="match status" value="1"/>
</dbReference>
<feature type="signal peptide" evidence="2">
    <location>
        <begin position="1"/>
        <end position="16"/>
    </location>
</feature>
<feature type="domain" description="Vacuolar sorting protein Vps3844 C-terminal" evidence="3">
    <location>
        <begin position="249"/>
        <end position="345"/>
    </location>
</feature>
<dbReference type="EMBL" id="ML143398">
    <property type="protein sequence ID" value="TBU31639.1"/>
    <property type="molecule type" value="Genomic_DNA"/>
</dbReference>
<dbReference type="OrthoDB" id="5583277at2759"/>
<protein>
    <recommendedName>
        <fullName evidence="3">Vacuolar sorting protein Vps3844 C-terminal domain-containing protein</fullName>
    </recommendedName>
</protein>
<reference evidence="4" key="1">
    <citation type="submission" date="2019-01" db="EMBL/GenBank/DDBJ databases">
        <title>Draft genome sequences of three monokaryotic isolates of the white-rot basidiomycete fungus Dichomitus squalens.</title>
        <authorList>
            <consortium name="DOE Joint Genome Institute"/>
            <person name="Lopez S.C."/>
            <person name="Andreopoulos B."/>
            <person name="Pangilinan J."/>
            <person name="Lipzen A."/>
            <person name="Riley R."/>
            <person name="Ahrendt S."/>
            <person name="Ng V."/>
            <person name="Barry K."/>
            <person name="Daum C."/>
            <person name="Grigoriev I.V."/>
            <person name="Hilden K.S."/>
            <person name="Makela M.R."/>
            <person name="de Vries R.P."/>
        </authorList>
    </citation>
    <scope>NUCLEOTIDE SEQUENCE [LARGE SCALE GENOMIC DNA]</scope>
    <source>
        <strain evidence="4">OM18370.1</strain>
    </source>
</reference>
<dbReference type="InterPro" id="IPR024382">
    <property type="entry name" value="Vps3844_C"/>
</dbReference>
<accession>A0A4Q9MUS3</accession>